<sequence>MIAAMSMMKDAQKIQADALLRSFNQQQNASQTQVTPVQKMTPVSSDIPVTVVAAANLQGVKSKSKFKPKFVKSRKQKASPSSSPSSDSSFSVDDTESSDKSAASKPEEKEKDRKKKAPTRKQISSDDDSDNNPNFSGKEITSESRKKRKSKFSSSSSRLPVTEQAATLPDTWPEFKKLFLSRFRSPERIEALKLERCRCVQRQNETAADF</sequence>
<dbReference type="EMBL" id="CAJNOQ010014613">
    <property type="protein sequence ID" value="CAF1345176.1"/>
    <property type="molecule type" value="Genomic_DNA"/>
</dbReference>
<feature type="region of interest" description="Disordered" evidence="1">
    <location>
        <begin position="56"/>
        <end position="167"/>
    </location>
</feature>
<name>A0A815H1M8_9BILA</name>
<evidence type="ECO:0000313" key="2">
    <source>
        <dbReference type="EMBL" id="CAF1345176.1"/>
    </source>
</evidence>
<dbReference type="Proteomes" id="UP000663829">
    <property type="component" value="Unassembled WGS sequence"/>
</dbReference>
<accession>A0A815H1M8</accession>
<protein>
    <submittedName>
        <fullName evidence="2">Uncharacterized protein</fullName>
    </submittedName>
</protein>
<evidence type="ECO:0000313" key="3">
    <source>
        <dbReference type="EMBL" id="CAF4210148.1"/>
    </source>
</evidence>
<gene>
    <name evidence="2" type="ORF">GPM918_LOCUS30631</name>
    <name evidence="3" type="ORF">SRO942_LOCUS31251</name>
</gene>
<dbReference type="Proteomes" id="UP000681722">
    <property type="component" value="Unassembled WGS sequence"/>
</dbReference>
<dbReference type="AlphaFoldDB" id="A0A815H1M8"/>
<feature type="compositionally biased region" description="Low complexity" evidence="1">
    <location>
        <begin position="79"/>
        <end position="92"/>
    </location>
</feature>
<feature type="compositionally biased region" description="Basic residues" evidence="1">
    <location>
        <begin position="62"/>
        <end position="77"/>
    </location>
</feature>
<proteinExistence type="predicted"/>
<evidence type="ECO:0000256" key="1">
    <source>
        <dbReference type="SAM" id="MobiDB-lite"/>
    </source>
</evidence>
<dbReference type="EMBL" id="CAJOBC010061128">
    <property type="protein sequence ID" value="CAF4210148.1"/>
    <property type="molecule type" value="Genomic_DNA"/>
</dbReference>
<evidence type="ECO:0000313" key="4">
    <source>
        <dbReference type="Proteomes" id="UP000663829"/>
    </source>
</evidence>
<keyword evidence="4" id="KW-1185">Reference proteome</keyword>
<reference evidence="2" key="1">
    <citation type="submission" date="2021-02" db="EMBL/GenBank/DDBJ databases">
        <authorList>
            <person name="Nowell W R."/>
        </authorList>
    </citation>
    <scope>NUCLEOTIDE SEQUENCE</scope>
</reference>
<organism evidence="2 4">
    <name type="scientific">Didymodactylos carnosus</name>
    <dbReference type="NCBI Taxonomy" id="1234261"/>
    <lineage>
        <taxon>Eukaryota</taxon>
        <taxon>Metazoa</taxon>
        <taxon>Spiralia</taxon>
        <taxon>Gnathifera</taxon>
        <taxon>Rotifera</taxon>
        <taxon>Eurotatoria</taxon>
        <taxon>Bdelloidea</taxon>
        <taxon>Philodinida</taxon>
        <taxon>Philodinidae</taxon>
        <taxon>Didymodactylos</taxon>
    </lineage>
</organism>
<dbReference type="OrthoDB" id="675927at2759"/>
<comment type="caution">
    <text evidence="2">The sequence shown here is derived from an EMBL/GenBank/DDBJ whole genome shotgun (WGS) entry which is preliminary data.</text>
</comment>